<proteinExistence type="predicted"/>
<name>A0A9X2WPI4_9GAMM</name>
<evidence type="ECO:0000313" key="2">
    <source>
        <dbReference type="Proteomes" id="UP001155546"/>
    </source>
</evidence>
<sequence>MTDKAKILTQDNRYGRLPLAAKRKRLPSSVKDELMKSICIELITSQITTGKALQRLRTEMLFANQEQYAKMVGITRKALSEIEGDKSKASALVLGKALRGVGLELLVLPRDKFLQGQIIAYESATGGSGAKTYRDDDL</sequence>
<organism evidence="1 2">
    <name type="scientific">Shewanella holmiensis</name>
    <dbReference type="NCBI Taxonomy" id="2952222"/>
    <lineage>
        <taxon>Bacteria</taxon>
        <taxon>Pseudomonadati</taxon>
        <taxon>Pseudomonadota</taxon>
        <taxon>Gammaproteobacteria</taxon>
        <taxon>Alteromonadales</taxon>
        <taxon>Shewanellaceae</taxon>
        <taxon>Shewanella</taxon>
    </lineage>
</organism>
<protein>
    <submittedName>
        <fullName evidence="1">Helix-turn-helix domain-containing protein</fullName>
    </submittedName>
</protein>
<dbReference type="Proteomes" id="UP001155546">
    <property type="component" value="Unassembled WGS sequence"/>
</dbReference>
<keyword evidence="2" id="KW-1185">Reference proteome</keyword>
<dbReference type="Gene3D" id="1.10.260.40">
    <property type="entry name" value="lambda repressor-like DNA-binding domains"/>
    <property type="match status" value="1"/>
</dbReference>
<dbReference type="RefSeq" id="WP_261299316.1">
    <property type="nucleotide sequence ID" value="NZ_JAMTCD010000020.1"/>
</dbReference>
<dbReference type="InterPro" id="IPR010982">
    <property type="entry name" value="Lambda_DNA-bd_dom_sf"/>
</dbReference>
<evidence type="ECO:0000313" key="1">
    <source>
        <dbReference type="EMBL" id="MCT7942970.1"/>
    </source>
</evidence>
<dbReference type="SUPFAM" id="SSF47413">
    <property type="entry name" value="lambda repressor-like DNA-binding domains"/>
    <property type="match status" value="1"/>
</dbReference>
<accession>A0A9X2WPI4</accession>
<dbReference type="AlphaFoldDB" id="A0A9X2WPI4"/>
<reference evidence="1" key="1">
    <citation type="journal article" date="2023" name="Int. J. Syst. Evol. Microbiol.">
        <title>&lt;i&gt;Shewanella septentrionalis&lt;/i&gt; sp. nov. and &lt;i&gt;Shewanella holmiensis&lt;/i&gt; sp. nov., isolated from Baltic Sea water and sediments.</title>
        <authorList>
            <person name="Martin-Rodriguez A.J."/>
            <person name="Thorell K."/>
            <person name="Joffre E."/>
            <person name="Jensie-Markopoulos S."/>
            <person name="Moore E.R.B."/>
            <person name="Sjoling A."/>
        </authorList>
    </citation>
    <scope>NUCLEOTIDE SEQUENCE</scope>
    <source>
        <strain evidence="1">SP1S2-7</strain>
    </source>
</reference>
<comment type="caution">
    <text evidence="1">The sequence shown here is derived from an EMBL/GenBank/DDBJ whole genome shotgun (WGS) entry which is preliminary data.</text>
</comment>
<dbReference type="GO" id="GO:0003677">
    <property type="term" value="F:DNA binding"/>
    <property type="evidence" value="ECO:0007669"/>
    <property type="project" value="InterPro"/>
</dbReference>
<dbReference type="EMBL" id="JAMTCD010000020">
    <property type="protein sequence ID" value="MCT7942970.1"/>
    <property type="molecule type" value="Genomic_DNA"/>
</dbReference>
<gene>
    <name evidence="1" type="ORF">NE535_14380</name>
</gene>